<sequence>MVHFALDFSDVAEFGNLLKTSCYIPSHAPRLSVSHDLSGCPSSPADIPSRLLEHTNHTLHCWNTLSTHAADQELIRIRPHHSDMD</sequence>
<organism evidence="2">
    <name type="scientific">Caenorhabditis remanei</name>
    <name type="common">Caenorhabditis vulgaris</name>
    <dbReference type="NCBI Taxonomy" id="31234"/>
    <lineage>
        <taxon>Eukaryota</taxon>
        <taxon>Metazoa</taxon>
        <taxon>Ecdysozoa</taxon>
        <taxon>Nematoda</taxon>
        <taxon>Chromadorea</taxon>
        <taxon>Rhabditida</taxon>
        <taxon>Rhabditina</taxon>
        <taxon>Rhabditomorpha</taxon>
        <taxon>Rhabditoidea</taxon>
        <taxon>Rhabditidae</taxon>
        <taxon>Peloderinae</taxon>
        <taxon>Caenorhabditis</taxon>
    </lineage>
</organism>
<proteinExistence type="predicted"/>
<dbReference type="InParanoid" id="E3NKV3"/>
<dbReference type="HOGENOM" id="CLU_2514810_0_0_1"/>
<dbReference type="AlphaFoldDB" id="E3NKV3"/>
<keyword evidence="2" id="KW-1185">Reference proteome</keyword>
<name>E3NKV3_CAERE</name>
<protein>
    <submittedName>
        <fullName evidence="1">Uncharacterized protein</fullName>
    </submittedName>
</protein>
<dbReference type="EMBL" id="DS268835">
    <property type="protein sequence ID" value="EFP03535.1"/>
    <property type="molecule type" value="Genomic_DNA"/>
</dbReference>
<evidence type="ECO:0000313" key="1">
    <source>
        <dbReference type="EMBL" id="EFP03535.1"/>
    </source>
</evidence>
<accession>E3NKV3</accession>
<evidence type="ECO:0000313" key="2">
    <source>
        <dbReference type="Proteomes" id="UP000008281"/>
    </source>
</evidence>
<reference evidence="1" key="1">
    <citation type="submission" date="2007-07" db="EMBL/GenBank/DDBJ databases">
        <title>PCAP assembly of the Caenorhabditis remanei genome.</title>
        <authorList>
            <consortium name="The Caenorhabditis remanei Sequencing Consortium"/>
            <person name="Wilson R.K."/>
        </authorList>
    </citation>
    <scope>NUCLEOTIDE SEQUENCE [LARGE SCALE GENOMIC DNA]</scope>
    <source>
        <strain evidence="1">PB4641</strain>
    </source>
</reference>
<gene>
    <name evidence="1" type="ORF">CRE_20606</name>
</gene>
<dbReference type="Proteomes" id="UP000008281">
    <property type="component" value="Unassembled WGS sequence"/>
</dbReference>